<dbReference type="CDD" id="cd00577">
    <property type="entry name" value="PCNA"/>
    <property type="match status" value="1"/>
</dbReference>
<dbReference type="PANTHER" id="PTHR10870">
    <property type="entry name" value="CELL CYCLE CHECKPOINT PROTEIN RAD1"/>
    <property type="match status" value="1"/>
</dbReference>
<evidence type="ECO:0000256" key="1">
    <source>
        <dbReference type="ARBA" id="ARBA00004123"/>
    </source>
</evidence>
<dbReference type="FunCoup" id="A0A136J2R1">
    <property type="interactions" value="98"/>
</dbReference>
<dbReference type="FunFam" id="3.70.10.10:FF:000014">
    <property type="entry name" value="DNA repair protein Rad1, putative"/>
    <property type="match status" value="1"/>
</dbReference>
<comment type="similarity">
    <text evidence="2">Belongs to the rad1 family.</text>
</comment>
<dbReference type="InterPro" id="IPR003011">
    <property type="entry name" value="Cell_cycle_checkpoint_Rad1"/>
</dbReference>
<dbReference type="GO" id="GO:0006281">
    <property type="term" value="P:DNA repair"/>
    <property type="evidence" value="ECO:0007669"/>
    <property type="project" value="UniProtKB-KW"/>
</dbReference>
<evidence type="ECO:0000313" key="7">
    <source>
        <dbReference type="Proteomes" id="UP000070501"/>
    </source>
</evidence>
<dbReference type="EMBL" id="KQ964250">
    <property type="protein sequence ID" value="KXJ91442.1"/>
    <property type="molecule type" value="Genomic_DNA"/>
</dbReference>
<evidence type="ECO:0000256" key="2">
    <source>
        <dbReference type="ARBA" id="ARBA00010991"/>
    </source>
</evidence>
<keyword evidence="3" id="KW-0227">DNA damage</keyword>
<dbReference type="InterPro" id="IPR046938">
    <property type="entry name" value="DNA_clamp_sf"/>
</dbReference>
<dbReference type="STRING" id="196109.A0A136J2R1"/>
<dbReference type="Proteomes" id="UP000070501">
    <property type="component" value="Unassembled WGS sequence"/>
</dbReference>
<accession>A0A136J2R1</accession>
<dbReference type="SUPFAM" id="SSF55979">
    <property type="entry name" value="DNA clamp"/>
    <property type="match status" value="1"/>
</dbReference>
<dbReference type="AlphaFoldDB" id="A0A136J2R1"/>
<name>A0A136J2R1_9PEZI</name>
<dbReference type="InterPro" id="IPR003021">
    <property type="entry name" value="Rad1_Rec1_Rad17"/>
</dbReference>
<evidence type="ECO:0000256" key="3">
    <source>
        <dbReference type="ARBA" id="ARBA00022763"/>
    </source>
</evidence>
<sequence>MAPPTSEAADRQQPIFRAVASSTRQIFQLLKCISFTAKVHVQISPDGIRFAADHSRVMQGVAFLDKALFTTYTLHLPDDNDDQPYPQFQMNLAALLEALQIFGAADAAARQAKADAEPYRSNLRNYRPDAFSHQTLGMPGSCCLIYEEDGSPLSVVLEEAGLKTQCNLVTYTPDAPEDIPFDREDLAFKIIMQARWLLDALSELAPMSPARVTIRASPSLPFLSLSSGGALGSATVDFASGRDLLETFSVREGWSQSFKFDLIKSASEAMRIASKVSFRGDGQGVLSLQFMVEVEGGAVSFLDFRFVPYITQEDEETESEDEAEAA</sequence>
<reference evidence="7" key="1">
    <citation type="submission" date="2016-02" db="EMBL/GenBank/DDBJ databases">
        <title>Draft genome sequence of Microdochium bolleyi, a fungal endophyte of beachgrass.</title>
        <authorList>
            <consortium name="DOE Joint Genome Institute"/>
            <person name="David A.S."/>
            <person name="May G."/>
            <person name="Haridas S."/>
            <person name="Lim J."/>
            <person name="Wang M."/>
            <person name="Labutti K."/>
            <person name="Lipzen A."/>
            <person name="Barry K."/>
            <person name="Grigoriev I.V."/>
        </authorList>
    </citation>
    <scope>NUCLEOTIDE SEQUENCE [LARGE SCALE GENOMIC DNA]</scope>
    <source>
        <strain evidence="7">J235TASD1</strain>
    </source>
</reference>
<dbReference type="GO" id="GO:0000077">
    <property type="term" value="P:DNA damage checkpoint signaling"/>
    <property type="evidence" value="ECO:0007669"/>
    <property type="project" value="InterPro"/>
</dbReference>
<dbReference type="GO" id="GO:0030896">
    <property type="term" value="C:checkpoint clamp complex"/>
    <property type="evidence" value="ECO:0007669"/>
    <property type="project" value="TreeGrafter"/>
</dbReference>
<dbReference type="Gene3D" id="3.70.10.10">
    <property type="match status" value="1"/>
</dbReference>
<proteinExistence type="inferred from homology"/>
<evidence type="ECO:0000256" key="4">
    <source>
        <dbReference type="ARBA" id="ARBA00023204"/>
    </source>
</evidence>
<keyword evidence="4" id="KW-0234">DNA repair</keyword>
<comment type="subcellular location">
    <subcellularLocation>
        <location evidence="1">Nucleus</location>
    </subcellularLocation>
</comment>
<organism evidence="6 7">
    <name type="scientific">Microdochium bolleyi</name>
    <dbReference type="NCBI Taxonomy" id="196109"/>
    <lineage>
        <taxon>Eukaryota</taxon>
        <taxon>Fungi</taxon>
        <taxon>Dikarya</taxon>
        <taxon>Ascomycota</taxon>
        <taxon>Pezizomycotina</taxon>
        <taxon>Sordariomycetes</taxon>
        <taxon>Xylariomycetidae</taxon>
        <taxon>Xylariales</taxon>
        <taxon>Microdochiaceae</taxon>
        <taxon>Microdochium</taxon>
    </lineage>
</organism>
<gene>
    <name evidence="6" type="ORF">Micbo1qcDRAFT_65431</name>
</gene>
<dbReference type="InParanoid" id="A0A136J2R1"/>
<evidence type="ECO:0000256" key="5">
    <source>
        <dbReference type="ARBA" id="ARBA00023242"/>
    </source>
</evidence>
<dbReference type="Pfam" id="PF02144">
    <property type="entry name" value="Rad1"/>
    <property type="match status" value="1"/>
</dbReference>
<dbReference type="PANTHER" id="PTHR10870:SF0">
    <property type="entry name" value="CELL CYCLE CHECKPOINT PROTEIN RAD1"/>
    <property type="match status" value="1"/>
</dbReference>
<dbReference type="PRINTS" id="PR01246">
    <property type="entry name" value="RAD1REPAIR"/>
</dbReference>
<dbReference type="PRINTS" id="PR01245">
    <property type="entry name" value="RAD1REC1"/>
</dbReference>
<keyword evidence="7" id="KW-1185">Reference proteome</keyword>
<protein>
    <submittedName>
        <fullName evidence="6">Repair protein Rad1/Rec1/Rad17</fullName>
    </submittedName>
</protein>
<dbReference type="OrthoDB" id="337581at2759"/>
<keyword evidence="5" id="KW-0539">Nucleus</keyword>
<evidence type="ECO:0000313" key="6">
    <source>
        <dbReference type="EMBL" id="KXJ91442.1"/>
    </source>
</evidence>